<organism evidence="1">
    <name type="scientific">Cacopsylla melanoneura</name>
    <dbReference type="NCBI Taxonomy" id="428564"/>
    <lineage>
        <taxon>Eukaryota</taxon>
        <taxon>Metazoa</taxon>
        <taxon>Ecdysozoa</taxon>
        <taxon>Arthropoda</taxon>
        <taxon>Hexapoda</taxon>
        <taxon>Insecta</taxon>
        <taxon>Pterygota</taxon>
        <taxon>Neoptera</taxon>
        <taxon>Paraneoptera</taxon>
        <taxon>Hemiptera</taxon>
        <taxon>Sternorrhyncha</taxon>
        <taxon>Psylloidea</taxon>
        <taxon>Psyllidae</taxon>
        <taxon>Psyllinae</taxon>
        <taxon>Cacopsylla</taxon>
    </lineage>
</organism>
<proteinExistence type="predicted"/>
<name>A0A8D9AE28_9HEMI</name>
<accession>A0A8D9AE28</accession>
<evidence type="ECO:0000313" key="1">
    <source>
        <dbReference type="EMBL" id="CAG6763629.1"/>
    </source>
</evidence>
<dbReference type="EMBL" id="HBUF01563850">
    <property type="protein sequence ID" value="CAG6763627.1"/>
    <property type="molecule type" value="Transcribed_RNA"/>
</dbReference>
<protein>
    <submittedName>
        <fullName evidence="1">Uncharacterized protein</fullName>
    </submittedName>
</protein>
<dbReference type="AlphaFoldDB" id="A0A8D9AE28"/>
<reference evidence="1" key="1">
    <citation type="submission" date="2021-05" db="EMBL/GenBank/DDBJ databases">
        <authorList>
            <person name="Alioto T."/>
            <person name="Alioto T."/>
            <person name="Gomez Garrido J."/>
        </authorList>
    </citation>
    <scope>NUCLEOTIDE SEQUENCE</scope>
</reference>
<dbReference type="EMBL" id="HBUF01563852">
    <property type="protein sequence ID" value="CAG6763629.1"/>
    <property type="molecule type" value="Transcribed_RNA"/>
</dbReference>
<sequence length="114" mass="13119">MYSLFEDSKCFFMPVNEKTNDLEYAFFGCLQHFLGSSLNFSRCFFKMCFLYFLKGFLFATGKYSNMGILENRICSSNLVKIFSENFSTSVFNLILISSVSDIGRVLVSFDTSIF</sequence>